<sequence length="309" mass="32631">MSTSTVSETVSPGREQTDAAPTNVARARDDHPARARRSDARPTAAPSGCRQTFGRAVRAEWVKVRSLRSTWITSSIAVGITVLLSAAISIGYAGSSELADQAADAVISGNQFGQIVVAVLGALVITGEYSSGQIRSSLAAVPHRGRLLAAKALVVGVLGFLIGAVSTLVTWAVSAPFMDGHAGSLADPEYLGFVWGTGLSFAGIALMALGLGFLLRSTAGAITLALTLLFIIDLPLSLMALKWDWAATLEGFEPLQTAMAVYDPFHHMVTWGQADSMYFLQQWQAALVFGAWAIVPLLAGWVLFARRDA</sequence>
<feature type="transmembrane region" description="Helical" evidence="2">
    <location>
        <begin position="71"/>
        <end position="92"/>
    </location>
</feature>
<feature type="transmembrane region" description="Helical" evidence="2">
    <location>
        <begin position="222"/>
        <end position="241"/>
    </location>
</feature>
<dbReference type="Proteomes" id="UP000184291">
    <property type="component" value="Unassembled WGS sequence"/>
</dbReference>
<accession>A0A1M4RXL2</accession>
<keyword evidence="2" id="KW-0812">Transmembrane</keyword>
<keyword evidence="2" id="KW-1133">Transmembrane helix</keyword>
<gene>
    <name evidence="3" type="ORF">ACGLYG10_0901</name>
</gene>
<feature type="compositionally biased region" description="Basic and acidic residues" evidence="1">
    <location>
        <begin position="26"/>
        <end position="40"/>
    </location>
</feature>
<name>A0A1M4RXL2_9ACTO</name>
<feature type="transmembrane region" description="Helical" evidence="2">
    <location>
        <begin position="283"/>
        <end position="304"/>
    </location>
</feature>
<feature type="transmembrane region" description="Helical" evidence="2">
    <location>
        <begin position="152"/>
        <end position="173"/>
    </location>
</feature>
<dbReference type="STRING" id="1892869.ACGLYG10_0901"/>
<protein>
    <recommendedName>
        <fullName evidence="5">Abc-2 family transporter protein</fullName>
    </recommendedName>
</protein>
<dbReference type="RefSeq" id="WP_083565528.1">
    <property type="nucleotide sequence ID" value="NZ_FQTT01000009.1"/>
</dbReference>
<dbReference type="EMBL" id="FQTT01000009">
    <property type="protein sequence ID" value="SHE24692.1"/>
    <property type="molecule type" value="Genomic_DNA"/>
</dbReference>
<evidence type="ECO:0000256" key="2">
    <source>
        <dbReference type="SAM" id="Phobius"/>
    </source>
</evidence>
<dbReference type="GO" id="GO:0005886">
    <property type="term" value="C:plasma membrane"/>
    <property type="evidence" value="ECO:0007669"/>
    <property type="project" value="UniProtKB-SubCell"/>
</dbReference>
<feature type="region of interest" description="Disordered" evidence="1">
    <location>
        <begin position="1"/>
        <end position="49"/>
    </location>
</feature>
<keyword evidence="2" id="KW-0472">Membrane</keyword>
<feature type="compositionally biased region" description="Polar residues" evidence="1">
    <location>
        <begin position="1"/>
        <end position="10"/>
    </location>
</feature>
<dbReference type="AlphaFoldDB" id="A0A1M4RXL2"/>
<dbReference type="PANTHER" id="PTHR37305:SF1">
    <property type="entry name" value="MEMBRANE PROTEIN"/>
    <property type="match status" value="1"/>
</dbReference>
<proteinExistence type="predicted"/>
<dbReference type="GO" id="GO:0140359">
    <property type="term" value="F:ABC-type transporter activity"/>
    <property type="evidence" value="ECO:0007669"/>
    <property type="project" value="InterPro"/>
</dbReference>
<dbReference type="Pfam" id="PF12679">
    <property type="entry name" value="ABC2_membrane_2"/>
    <property type="match status" value="1"/>
</dbReference>
<organism evidence="3 4">
    <name type="scientific">Actinomyces glycerinitolerans</name>
    <dbReference type="NCBI Taxonomy" id="1892869"/>
    <lineage>
        <taxon>Bacteria</taxon>
        <taxon>Bacillati</taxon>
        <taxon>Actinomycetota</taxon>
        <taxon>Actinomycetes</taxon>
        <taxon>Actinomycetales</taxon>
        <taxon>Actinomycetaceae</taxon>
        <taxon>Actinomyces</taxon>
    </lineage>
</organism>
<feature type="transmembrane region" description="Helical" evidence="2">
    <location>
        <begin position="112"/>
        <end position="131"/>
    </location>
</feature>
<evidence type="ECO:0000313" key="4">
    <source>
        <dbReference type="Proteomes" id="UP000184291"/>
    </source>
</evidence>
<keyword evidence="4" id="KW-1185">Reference proteome</keyword>
<reference evidence="4" key="1">
    <citation type="submission" date="2016-09" db="EMBL/GenBank/DDBJ databases">
        <authorList>
            <person name="Strepis N."/>
        </authorList>
    </citation>
    <scope>NUCLEOTIDE SEQUENCE [LARGE SCALE GENOMIC DNA]</scope>
</reference>
<dbReference type="OrthoDB" id="3297477at2"/>
<evidence type="ECO:0000313" key="3">
    <source>
        <dbReference type="EMBL" id="SHE24692.1"/>
    </source>
</evidence>
<dbReference type="PANTHER" id="PTHR37305">
    <property type="entry name" value="INTEGRAL MEMBRANE PROTEIN-RELATED"/>
    <property type="match status" value="1"/>
</dbReference>
<feature type="transmembrane region" description="Helical" evidence="2">
    <location>
        <begin position="193"/>
        <end position="215"/>
    </location>
</feature>
<evidence type="ECO:0008006" key="5">
    <source>
        <dbReference type="Google" id="ProtNLM"/>
    </source>
</evidence>
<evidence type="ECO:0000256" key="1">
    <source>
        <dbReference type="SAM" id="MobiDB-lite"/>
    </source>
</evidence>